<protein>
    <recommendedName>
        <fullName evidence="6">Ribonuclease H</fullName>
        <ecNumber evidence="5">3.1.26.4</ecNumber>
    </recommendedName>
</protein>
<evidence type="ECO:0000256" key="12">
    <source>
        <dbReference type="SAM" id="MobiDB-lite"/>
    </source>
</evidence>
<reference evidence="14 15" key="1">
    <citation type="journal article" date="2016" name="Mol. Biol. Evol.">
        <title>Comparative Genomics of Early-Diverging Mushroom-Forming Fungi Provides Insights into the Origins of Lignocellulose Decay Capabilities.</title>
        <authorList>
            <person name="Nagy L.G."/>
            <person name="Riley R."/>
            <person name="Tritt A."/>
            <person name="Adam C."/>
            <person name="Daum C."/>
            <person name="Floudas D."/>
            <person name="Sun H."/>
            <person name="Yadav J.S."/>
            <person name="Pangilinan J."/>
            <person name="Larsson K.H."/>
            <person name="Matsuura K."/>
            <person name="Barry K."/>
            <person name="Labutti K."/>
            <person name="Kuo R."/>
            <person name="Ohm R.A."/>
            <person name="Bhattacharya S.S."/>
            <person name="Shirouzu T."/>
            <person name="Yoshinaga Y."/>
            <person name="Martin F.M."/>
            <person name="Grigoriev I.V."/>
            <person name="Hibbett D.S."/>
        </authorList>
    </citation>
    <scope>NUCLEOTIDE SEQUENCE [LARGE SCALE GENOMIC DNA]</scope>
    <source>
        <strain evidence="14 15">CBS 109695</strain>
    </source>
</reference>
<feature type="compositionally biased region" description="Low complexity" evidence="12">
    <location>
        <begin position="94"/>
        <end position="107"/>
    </location>
</feature>
<dbReference type="InterPro" id="IPR012337">
    <property type="entry name" value="RNaseH-like_sf"/>
</dbReference>
<dbReference type="InterPro" id="IPR037056">
    <property type="entry name" value="RNase_H1_N_sf"/>
</dbReference>
<evidence type="ECO:0000259" key="13">
    <source>
        <dbReference type="PROSITE" id="PS50879"/>
    </source>
</evidence>
<dbReference type="AlphaFoldDB" id="A0A166S1G4"/>
<keyword evidence="10" id="KW-0378">Hydrolase</keyword>
<dbReference type="Proteomes" id="UP000076532">
    <property type="component" value="Unassembled WGS sequence"/>
</dbReference>
<evidence type="ECO:0000256" key="11">
    <source>
        <dbReference type="ARBA" id="ARBA00022842"/>
    </source>
</evidence>
<keyword evidence="7" id="KW-0540">Nuclease</keyword>
<accession>A0A166S1G4</accession>
<dbReference type="InterPro" id="IPR009027">
    <property type="entry name" value="Ribosomal_bL9/RNase_H1_N"/>
</dbReference>
<evidence type="ECO:0000256" key="3">
    <source>
        <dbReference type="ARBA" id="ARBA00004065"/>
    </source>
</evidence>
<dbReference type="InterPro" id="IPR002156">
    <property type="entry name" value="RNaseH_domain"/>
</dbReference>
<evidence type="ECO:0000313" key="15">
    <source>
        <dbReference type="Proteomes" id="UP000076532"/>
    </source>
</evidence>
<dbReference type="Gene3D" id="3.40.970.10">
    <property type="entry name" value="Ribonuclease H1, N-terminal domain"/>
    <property type="match status" value="1"/>
</dbReference>
<feature type="region of interest" description="Disordered" evidence="12">
    <location>
        <begin position="65"/>
        <end position="120"/>
    </location>
</feature>
<evidence type="ECO:0000256" key="10">
    <source>
        <dbReference type="ARBA" id="ARBA00022801"/>
    </source>
</evidence>
<keyword evidence="15" id="KW-1185">Reference proteome</keyword>
<keyword evidence="8" id="KW-0479">Metal-binding</keyword>
<sequence>MPKVTRGFYAVGKGRQIGVYETWDDCEAQVKGFLGAKYKKFPLKADAEAFVASASTGVAAVAMVSPDKPASPGSPSSKRATPYTRPEPSPAAQLVSSSKLAPQSSSLFTPKAPRVVSPRPQRGVPMKIVAWTQRVNSPDIKPEDERLWDIVYSDGACKNNGKPNAIAGVGVWFGHNDPKNISERCPGDQTNNRAELLAIIRVLERAPPTERLLIKTDSQYSMKCMKEYFPGWRSRGWRKSDGTPVKNPGLIRYLASLLDKRASQGENVRLQYIKAHVGHEGNEGADQLAGAGTSYPAVPELPWDEFEQKVRADLNKMETADEDKGTVEIEEPLDLNFYAEGLADEAELAKELDLYADALVDDDQLWRELEEA</sequence>
<keyword evidence="11" id="KW-0460">Magnesium</keyword>
<organism evidence="14 15">
    <name type="scientific">Athelia psychrophila</name>
    <dbReference type="NCBI Taxonomy" id="1759441"/>
    <lineage>
        <taxon>Eukaryota</taxon>
        <taxon>Fungi</taxon>
        <taxon>Dikarya</taxon>
        <taxon>Basidiomycota</taxon>
        <taxon>Agaricomycotina</taxon>
        <taxon>Agaricomycetes</taxon>
        <taxon>Agaricomycetidae</taxon>
        <taxon>Atheliales</taxon>
        <taxon>Atheliaceae</taxon>
        <taxon>Athelia</taxon>
    </lineage>
</organism>
<dbReference type="SUPFAM" id="SSF55658">
    <property type="entry name" value="L9 N-domain-like"/>
    <property type="match status" value="1"/>
</dbReference>
<dbReference type="GO" id="GO:0043137">
    <property type="term" value="P:DNA replication, removal of RNA primer"/>
    <property type="evidence" value="ECO:0007669"/>
    <property type="project" value="TreeGrafter"/>
</dbReference>
<dbReference type="GO" id="GO:0046872">
    <property type="term" value="F:metal ion binding"/>
    <property type="evidence" value="ECO:0007669"/>
    <property type="project" value="UniProtKB-KW"/>
</dbReference>
<comment type="catalytic activity">
    <reaction evidence="1">
        <text>Endonucleolytic cleavage to 5'-phosphomonoester.</text>
        <dbReference type="EC" id="3.1.26.4"/>
    </reaction>
</comment>
<evidence type="ECO:0000256" key="7">
    <source>
        <dbReference type="ARBA" id="ARBA00022722"/>
    </source>
</evidence>
<dbReference type="Pfam" id="PF00075">
    <property type="entry name" value="RNase_H"/>
    <property type="match status" value="1"/>
</dbReference>
<evidence type="ECO:0000256" key="4">
    <source>
        <dbReference type="ARBA" id="ARBA00005300"/>
    </source>
</evidence>
<comment type="cofactor">
    <cofactor evidence="2">
        <name>Mg(2+)</name>
        <dbReference type="ChEBI" id="CHEBI:18420"/>
    </cofactor>
</comment>
<evidence type="ECO:0000256" key="9">
    <source>
        <dbReference type="ARBA" id="ARBA00022759"/>
    </source>
</evidence>
<dbReference type="SUPFAM" id="SSF53098">
    <property type="entry name" value="Ribonuclease H-like"/>
    <property type="match status" value="1"/>
</dbReference>
<dbReference type="CDD" id="cd09280">
    <property type="entry name" value="RNase_HI_eukaryote_like"/>
    <property type="match status" value="1"/>
</dbReference>
<gene>
    <name evidence="14" type="ORF">FIBSPDRAFT_816763</name>
</gene>
<evidence type="ECO:0000256" key="1">
    <source>
        <dbReference type="ARBA" id="ARBA00000077"/>
    </source>
</evidence>
<dbReference type="PROSITE" id="PS50879">
    <property type="entry name" value="RNASE_H_1"/>
    <property type="match status" value="1"/>
</dbReference>
<evidence type="ECO:0000256" key="5">
    <source>
        <dbReference type="ARBA" id="ARBA00012180"/>
    </source>
</evidence>
<evidence type="ECO:0000256" key="2">
    <source>
        <dbReference type="ARBA" id="ARBA00001946"/>
    </source>
</evidence>
<keyword evidence="9" id="KW-0255">Endonuclease</keyword>
<dbReference type="InterPro" id="IPR050092">
    <property type="entry name" value="RNase_H"/>
</dbReference>
<dbReference type="OrthoDB" id="245563at2759"/>
<evidence type="ECO:0000313" key="14">
    <source>
        <dbReference type="EMBL" id="KZP28912.1"/>
    </source>
</evidence>
<comment type="function">
    <text evidence="3">Endonuclease that specifically degrades the RNA of RNA-DNA hybrids.</text>
</comment>
<evidence type="ECO:0000256" key="8">
    <source>
        <dbReference type="ARBA" id="ARBA00022723"/>
    </source>
</evidence>
<feature type="domain" description="RNase H type-1" evidence="13">
    <location>
        <begin position="145"/>
        <end position="294"/>
    </location>
</feature>
<dbReference type="STRING" id="436010.A0A166S1G4"/>
<name>A0A166S1G4_9AGAM</name>
<dbReference type="EMBL" id="KV417501">
    <property type="protein sequence ID" value="KZP28912.1"/>
    <property type="molecule type" value="Genomic_DNA"/>
</dbReference>
<dbReference type="Gene3D" id="3.30.420.10">
    <property type="entry name" value="Ribonuclease H-like superfamily/Ribonuclease H"/>
    <property type="match status" value="1"/>
</dbReference>
<dbReference type="GO" id="GO:0003676">
    <property type="term" value="F:nucleic acid binding"/>
    <property type="evidence" value="ECO:0007669"/>
    <property type="project" value="InterPro"/>
</dbReference>
<dbReference type="GO" id="GO:0004523">
    <property type="term" value="F:RNA-DNA hybrid ribonuclease activity"/>
    <property type="evidence" value="ECO:0007669"/>
    <property type="project" value="UniProtKB-EC"/>
</dbReference>
<dbReference type="PANTHER" id="PTHR10642">
    <property type="entry name" value="RIBONUCLEASE H1"/>
    <property type="match status" value="1"/>
</dbReference>
<proteinExistence type="inferred from homology"/>
<dbReference type="Pfam" id="PF01693">
    <property type="entry name" value="Cauli_VI"/>
    <property type="match status" value="1"/>
</dbReference>
<dbReference type="EC" id="3.1.26.4" evidence="5"/>
<dbReference type="InterPro" id="IPR036397">
    <property type="entry name" value="RNaseH_sf"/>
</dbReference>
<dbReference type="InterPro" id="IPR011320">
    <property type="entry name" value="RNase_H1_N"/>
</dbReference>
<comment type="similarity">
    <text evidence="4">Belongs to the RNase H family.</text>
</comment>
<dbReference type="FunFam" id="3.40.970.10:FF:000002">
    <property type="entry name" value="Ribonuclease H"/>
    <property type="match status" value="1"/>
</dbReference>
<dbReference type="PANTHER" id="PTHR10642:SF26">
    <property type="entry name" value="RIBONUCLEASE H1"/>
    <property type="match status" value="1"/>
</dbReference>
<evidence type="ECO:0000256" key="6">
    <source>
        <dbReference type="ARBA" id="ARBA00017721"/>
    </source>
</evidence>